<keyword evidence="5 7" id="KW-1133">Transmembrane helix</keyword>
<proteinExistence type="predicted"/>
<dbReference type="RefSeq" id="WP_249512343.1">
    <property type="nucleotide sequence ID" value="NZ_CP093365.1"/>
</dbReference>
<accession>A0ABY4PC48</accession>
<comment type="subcellular location">
    <subcellularLocation>
        <location evidence="1">Cell membrane</location>
        <topology evidence="1">Multi-pass membrane protein</topology>
    </subcellularLocation>
</comment>
<dbReference type="InterPro" id="IPR036259">
    <property type="entry name" value="MFS_trans_sf"/>
</dbReference>
<dbReference type="InterPro" id="IPR011701">
    <property type="entry name" value="MFS"/>
</dbReference>
<keyword evidence="6 7" id="KW-0472">Membrane</keyword>
<evidence type="ECO:0000256" key="2">
    <source>
        <dbReference type="ARBA" id="ARBA00022448"/>
    </source>
</evidence>
<dbReference type="Proteomes" id="UP000831947">
    <property type="component" value="Chromosome"/>
</dbReference>
<dbReference type="Gene3D" id="1.20.1250.20">
    <property type="entry name" value="MFS general substrate transporter like domains"/>
    <property type="match status" value="1"/>
</dbReference>
<feature type="domain" description="Major facilitator superfamily (MFS) profile" evidence="8">
    <location>
        <begin position="40"/>
        <end position="231"/>
    </location>
</feature>
<feature type="transmembrane region" description="Helical" evidence="7">
    <location>
        <begin position="51"/>
        <end position="75"/>
    </location>
</feature>
<sequence>MLINAGSFVLSGFILFHLKYVNDDNVATANKSHWNFKNMLTVFADFSWLKFYLYIMVVLYFSLGCIGSILQYYFIHNLHLKGIYLGLTFVLFEFVPVLLASLLINYLIAKFSYKFSIVLGVGVFAISIITMGLSTNYLIVVLSGMVQNFFGTIALISWESIRQERIPSNTLGTVSGVVVTVQSVLTPIGGIIASILLSKIHVQNIFIYSGLFCLILTLIIYGVFEFNDATD</sequence>
<keyword evidence="4 7" id="KW-0812">Transmembrane</keyword>
<feature type="transmembrane region" description="Helical" evidence="7">
    <location>
        <begin position="82"/>
        <end position="107"/>
    </location>
</feature>
<name>A0ABY4PC48_9LACO</name>
<dbReference type="PANTHER" id="PTHR43266:SF2">
    <property type="entry name" value="MAJOR FACILITATOR SUPERFAMILY (MFS) PROFILE DOMAIN-CONTAINING PROTEIN"/>
    <property type="match status" value="1"/>
</dbReference>
<evidence type="ECO:0000256" key="1">
    <source>
        <dbReference type="ARBA" id="ARBA00004651"/>
    </source>
</evidence>
<keyword evidence="10" id="KW-1185">Reference proteome</keyword>
<organism evidence="9 10">
    <name type="scientific">Bombilactobacillus thymidiniphilus</name>
    <dbReference type="NCBI Taxonomy" id="2923363"/>
    <lineage>
        <taxon>Bacteria</taxon>
        <taxon>Bacillati</taxon>
        <taxon>Bacillota</taxon>
        <taxon>Bacilli</taxon>
        <taxon>Lactobacillales</taxon>
        <taxon>Lactobacillaceae</taxon>
        <taxon>Bombilactobacillus</taxon>
    </lineage>
</organism>
<dbReference type="SUPFAM" id="SSF103473">
    <property type="entry name" value="MFS general substrate transporter"/>
    <property type="match status" value="1"/>
</dbReference>
<dbReference type="Pfam" id="PF07690">
    <property type="entry name" value="MFS_1"/>
    <property type="match status" value="1"/>
</dbReference>
<keyword evidence="2" id="KW-0813">Transport</keyword>
<evidence type="ECO:0000313" key="10">
    <source>
        <dbReference type="Proteomes" id="UP000831947"/>
    </source>
</evidence>
<gene>
    <name evidence="9" type="ORF">MOO47_04835</name>
</gene>
<evidence type="ECO:0000259" key="8">
    <source>
        <dbReference type="PROSITE" id="PS50850"/>
    </source>
</evidence>
<evidence type="ECO:0000256" key="6">
    <source>
        <dbReference type="ARBA" id="ARBA00023136"/>
    </source>
</evidence>
<dbReference type="InterPro" id="IPR020846">
    <property type="entry name" value="MFS_dom"/>
</dbReference>
<dbReference type="EMBL" id="CP093365">
    <property type="protein sequence ID" value="UQS83116.1"/>
    <property type="molecule type" value="Genomic_DNA"/>
</dbReference>
<dbReference type="PROSITE" id="PS50850">
    <property type="entry name" value="MFS"/>
    <property type="match status" value="1"/>
</dbReference>
<keyword evidence="3" id="KW-1003">Cell membrane</keyword>
<evidence type="ECO:0000313" key="9">
    <source>
        <dbReference type="EMBL" id="UQS83116.1"/>
    </source>
</evidence>
<dbReference type="PANTHER" id="PTHR43266">
    <property type="entry name" value="MACROLIDE-EFFLUX PROTEIN"/>
    <property type="match status" value="1"/>
</dbReference>
<evidence type="ECO:0000256" key="3">
    <source>
        <dbReference type="ARBA" id="ARBA00022475"/>
    </source>
</evidence>
<evidence type="ECO:0000256" key="5">
    <source>
        <dbReference type="ARBA" id="ARBA00022989"/>
    </source>
</evidence>
<reference evidence="9 10" key="1">
    <citation type="journal article" date="2022" name="Int. J. Syst. Evol. Microbiol.">
        <title>Apilactobacillus apisilvae sp. nov., Nicolia spurrieriana gen. nov. sp. nov., Bombilactobacillus folatiphilus sp. nov. and Bombilactobacillus thymidiniphilus sp. nov., four new lactic acid bacterial isolates from stingless bees Tetragonula carbonaria and Austroplebeia australis.</title>
        <authorList>
            <person name="Oliphant S.A."/>
            <person name="Watson-Haigh N.S."/>
            <person name="Sumby K.M."/>
            <person name="Gardner J."/>
            <person name="Groom S."/>
            <person name="Jiranek V."/>
        </authorList>
    </citation>
    <scope>NUCLEOTIDE SEQUENCE [LARGE SCALE GENOMIC DNA]</scope>
    <source>
        <strain evidence="9 10">SG4_A1</strain>
    </source>
</reference>
<evidence type="ECO:0000256" key="4">
    <source>
        <dbReference type="ARBA" id="ARBA00022692"/>
    </source>
</evidence>
<feature type="transmembrane region" description="Helical" evidence="7">
    <location>
        <begin position="205"/>
        <end position="224"/>
    </location>
</feature>
<feature type="transmembrane region" description="Helical" evidence="7">
    <location>
        <begin position="178"/>
        <end position="198"/>
    </location>
</feature>
<feature type="transmembrane region" description="Helical" evidence="7">
    <location>
        <begin position="113"/>
        <end position="130"/>
    </location>
</feature>
<protein>
    <submittedName>
        <fullName evidence="9">MFS transporter</fullName>
    </submittedName>
</protein>
<evidence type="ECO:0000256" key="7">
    <source>
        <dbReference type="SAM" id="Phobius"/>
    </source>
</evidence>